<evidence type="ECO:0000259" key="6">
    <source>
        <dbReference type="PROSITE" id="PS50089"/>
    </source>
</evidence>
<evidence type="ECO:0000313" key="8">
    <source>
        <dbReference type="Proteomes" id="UP000011116"/>
    </source>
</evidence>
<feature type="region of interest" description="Disordered" evidence="5">
    <location>
        <begin position="92"/>
        <end position="120"/>
    </location>
</feature>
<keyword evidence="1" id="KW-0479">Metal-binding</keyword>
<dbReference type="RefSeq" id="XP_044967156.1">
    <property type="nucleotide sequence ID" value="XM_045111221.1"/>
</dbReference>
<evidence type="ECO:0000256" key="4">
    <source>
        <dbReference type="PROSITE-ProRule" id="PRU00175"/>
    </source>
</evidence>
<dbReference type="Proteomes" id="UP000011116">
    <property type="component" value="Chromosome 2H"/>
</dbReference>
<protein>
    <recommendedName>
        <fullName evidence="6">RING-type domain-containing protein</fullName>
    </recommendedName>
</protein>
<dbReference type="FunFam" id="3.30.40.10:FF:000594">
    <property type="entry name" value="RING/U-box superfamily protein"/>
    <property type="match status" value="1"/>
</dbReference>
<reference evidence="7" key="3">
    <citation type="submission" date="2022-01" db="UniProtKB">
        <authorList>
            <consortium name="EnsemblPlants"/>
        </authorList>
    </citation>
    <scope>IDENTIFICATION</scope>
    <source>
        <strain evidence="7">subsp. vulgare</strain>
    </source>
</reference>
<evidence type="ECO:0000313" key="7">
    <source>
        <dbReference type="EnsemblPlants" id="HORVU.MOREX.r3.2HG0181290.1"/>
    </source>
</evidence>
<evidence type="ECO:0000256" key="2">
    <source>
        <dbReference type="ARBA" id="ARBA00022771"/>
    </source>
</evidence>
<dbReference type="SUPFAM" id="SSF57850">
    <property type="entry name" value="RING/U-box"/>
    <property type="match status" value="1"/>
</dbReference>
<dbReference type="EnsemblPlants" id="HORVU.MOREX.r3.2HG0181290.1">
    <property type="protein sequence ID" value="HORVU.MOREX.r3.2HG0181290.1"/>
    <property type="gene ID" value="HORVU.MOREX.r3.2HG0181290"/>
</dbReference>
<dbReference type="OMA" id="RYPAAHI"/>
<keyword evidence="2 4" id="KW-0863">Zinc-finger</keyword>
<dbReference type="PROSITE" id="PS50089">
    <property type="entry name" value="ZF_RING_2"/>
    <property type="match status" value="1"/>
</dbReference>
<dbReference type="Gene3D" id="3.30.40.10">
    <property type="entry name" value="Zinc/RING finger domain, C3HC4 (zinc finger)"/>
    <property type="match status" value="1"/>
</dbReference>
<evidence type="ECO:0000256" key="5">
    <source>
        <dbReference type="SAM" id="MobiDB-lite"/>
    </source>
</evidence>
<feature type="compositionally biased region" description="Polar residues" evidence="5">
    <location>
        <begin position="403"/>
        <end position="424"/>
    </location>
</feature>
<dbReference type="InterPro" id="IPR001841">
    <property type="entry name" value="Znf_RING"/>
</dbReference>
<evidence type="ECO:0000256" key="1">
    <source>
        <dbReference type="ARBA" id="ARBA00022723"/>
    </source>
</evidence>
<accession>A0A8I6WUL9</accession>
<organism evidence="7 8">
    <name type="scientific">Hordeum vulgare subsp. vulgare</name>
    <name type="common">Domesticated barley</name>
    <dbReference type="NCBI Taxonomy" id="112509"/>
    <lineage>
        <taxon>Eukaryota</taxon>
        <taxon>Viridiplantae</taxon>
        <taxon>Streptophyta</taxon>
        <taxon>Embryophyta</taxon>
        <taxon>Tracheophyta</taxon>
        <taxon>Spermatophyta</taxon>
        <taxon>Magnoliopsida</taxon>
        <taxon>Liliopsida</taxon>
        <taxon>Poales</taxon>
        <taxon>Poaceae</taxon>
        <taxon>BOP clade</taxon>
        <taxon>Pooideae</taxon>
        <taxon>Triticodae</taxon>
        <taxon>Triticeae</taxon>
        <taxon>Hordeinae</taxon>
        <taxon>Hordeum</taxon>
    </lineage>
</organism>
<dbReference type="Gramene" id="HORVU.MOREX.r2.2HG0149940.1">
    <property type="protein sequence ID" value="HORVU.MOREX.r2.2HG0149940.1"/>
    <property type="gene ID" value="HORVU.MOREX.r2.2HG0149940"/>
</dbReference>
<gene>
    <name evidence="7" type="primary">LOC123427226</name>
</gene>
<feature type="region of interest" description="Disordered" evidence="5">
    <location>
        <begin position="381"/>
        <end position="512"/>
    </location>
</feature>
<keyword evidence="8" id="KW-1185">Reference proteome</keyword>
<dbReference type="KEGG" id="hvg:123427226"/>
<dbReference type="Gramene" id="HORVU.MOREX.r3.2HG0181290.1">
    <property type="protein sequence ID" value="HORVU.MOREX.r3.2HG0181290.1"/>
    <property type="gene ID" value="HORVU.MOREX.r3.2HG0181290"/>
</dbReference>
<name>A0A8I6WUL9_HORVV</name>
<dbReference type="GO" id="GO:0005634">
    <property type="term" value="C:nucleus"/>
    <property type="evidence" value="ECO:0000318"/>
    <property type="project" value="GO_Central"/>
</dbReference>
<evidence type="ECO:0000256" key="3">
    <source>
        <dbReference type="ARBA" id="ARBA00022833"/>
    </source>
</evidence>
<dbReference type="InterPro" id="IPR051834">
    <property type="entry name" value="RING_finger_E3_ligase"/>
</dbReference>
<dbReference type="AlphaFoldDB" id="A0A8I6WUL9"/>
<dbReference type="InterPro" id="IPR013083">
    <property type="entry name" value="Znf_RING/FYVE/PHD"/>
</dbReference>
<feature type="compositionally biased region" description="Low complexity" evidence="5">
    <location>
        <begin position="388"/>
        <end position="402"/>
    </location>
</feature>
<dbReference type="PANTHER" id="PTHR45931:SF16">
    <property type="entry name" value="RING_U-BOX SUPERFAMILY PROTEIN"/>
    <property type="match status" value="1"/>
</dbReference>
<dbReference type="GeneID" id="123427226"/>
<sequence>MVDMNTDHIFEVPDTPDRIQQSVCPVSSSAATRGVTRMAGNPSPARRLKFKIKNISTQGQSSRGDAVRELPTPLDTDNIFKQAELARKLSPPKLDRTTGKSVVNGNGAHSHDLNQSSSIPNHMICRGDGVRGNSCQIREGQVGHRDASRRHVNFLGVGSDLPTTTVENVRNRAKISTSNGLKEVVGSDVFSASDLREERREAINIQGTAGLSSTPCDVPQRQGVRRKLVRNGCISPSSIVKRRVIADEKEEMCSINGVHYRNPQDDVFHTETIIDLTDKSPTITKNGASVNYMETTASARAGGTLIPQGANQASSSNCSEGLNNKGKEIIHHVVGTERAGEADTMRACPRALVGSSVVNDDSTGISQQGWRTTHNHTFKLPMSLGCKTTSTSGMESGSSGPSNQGHETAAGDNNNSLSAATAMQSAGLRNRTTRISKGKRKHTSSSYHPGESSSSVNEPGSSCLASSDTTAGRNHTTRHHNISVIDIDDTSSPEVRSSLRGRSNGTSINPNVNAQLEADELLARQLQEQLYNETPRVAPREEIDAIVAMSLQHEEDAERTSRTVRAPARRFPNDTRAARASRLSASQRGIRARYETAISHMQNAAPVTLGLRSFRSGYRAAHIQPNIDLNDYDALLALDENNHQHTGASESQINNLPQSVFQSTSTEEPCAVCLENPSFGDTIRTLPCFHKFHKECIDEWLRRKKLCPVCKCGITSS</sequence>
<feature type="compositionally biased region" description="Polar residues" evidence="5">
    <location>
        <begin position="463"/>
        <end position="474"/>
    </location>
</feature>
<dbReference type="Pfam" id="PF13639">
    <property type="entry name" value="zf-RING_2"/>
    <property type="match status" value="1"/>
</dbReference>
<dbReference type="SMART" id="SM00184">
    <property type="entry name" value="RING"/>
    <property type="match status" value="1"/>
</dbReference>
<reference evidence="8" key="1">
    <citation type="journal article" date="2012" name="Nature">
        <title>A physical, genetic and functional sequence assembly of the barley genome.</title>
        <authorList>
            <consortium name="The International Barley Genome Sequencing Consortium"/>
            <person name="Mayer K.F."/>
            <person name="Waugh R."/>
            <person name="Brown J.W."/>
            <person name="Schulman A."/>
            <person name="Langridge P."/>
            <person name="Platzer M."/>
            <person name="Fincher G.B."/>
            <person name="Muehlbauer G.J."/>
            <person name="Sato K."/>
            <person name="Close T.J."/>
            <person name="Wise R.P."/>
            <person name="Stein N."/>
        </authorList>
    </citation>
    <scope>NUCLEOTIDE SEQUENCE [LARGE SCALE GENOMIC DNA]</scope>
    <source>
        <strain evidence="8">cv. Morex</strain>
    </source>
</reference>
<dbReference type="GO" id="GO:0006511">
    <property type="term" value="P:ubiquitin-dependent protein catabolic process"/>
    <property type="evidence" value="ECO:0000318"/>
    <property type="project" value="GO_Central"/>
</dbReference>
<feature type="compositionally biased region" description="Polar residues" evidence="5">
    <location>
        <begin position="492"/>
        <end position="512"/>
    </location>
</feature>
<reference evidence="7" key="2">
    <citation type="submission" date="2020-10" db="EMBL/GenBank/DDBJ databases">
        <authorList>
            <person name="Scholz U."/>
            <person name="Mascher M."/>
            <person name="Fiebig A."/>
        </authorList>
    </citation>
    <scope>NUCLEOTIDE SEQUENCE [LARGE SCALE GENOMIC DNA]</scope>
    <source>
        <strain evidence="7">cv. Morex</strain>
    </source>
</reference>
<dbReference type="OrthoDB" id="8062037at2759"/>
<feature type="compositionally biased region" description="Low complexity" evidence="5">
    <location>
        <begin position="444"/>
        <end position="462"/>
    </location>
</feature>
<keyword evidence="3" id="KW-0862">Zinc</keyword>
<dbReference type="SMR" id="A0A8I6WUL9"/>
<dbReference type="GO" id="GO:0061630">
    <property type="term" value="F:ubiquitin protein ligase activity"/>
    <property type="evidence" value="ECO:0000318"/>
    <property type="project" value="GO_Central"/>
</dbReference>
<feature type="domain" description="RING-type" evidence="6">
    <location>
        <begin position="670"/>
        <end position="711"/>
    </location>
</feature>
<feature type="compositionally biased region" description="Basic residues" evidence="5">
    <location>
        <begin position="431"/>
        <end position="443"/>
    </location>
</feature>
<dbReference type="GO" id="GO:0008270">
    <property type="term" value="F:zinc ion binding"/>
    <property type="evidence" value="ECO:0007669"/>
    <property type="project" value="UniProtKB-KW"/>
</dbReference>
<dbReference type="PANTHER" id="PTHR45931">
    <property type="entry name" value="SI:CH211-59O9.10"/>
    <property type="match status" value="1"/>
</dbReference>
<proteinExistence type="predicted"/>